<dbReference type="EMBL" id="GBRH01193827">
    <property type="protein sequence ID" value="JAE04069.1"/>
    <property type="molecule type" value="Transcribed_RNA"/>
</dbReference>
<feature type="compositionally biased region" description="Polar residues" evidence="1">
    <location>
        <begin position="1"/>
        <end position="10"/>
    </location>
</feature>
<organism evidence="2">
    <name type="scientific">Arundo donax</name>
    <name type="common">Giant reed</name>
    <name type="synonym">Donax arundinaceus</name>
    <dbReference type="NCBI Taxonomy" id="35708"/>
    <lineage>
        <taxon>Eukaryota</taxon>
        <taxon>Viridiplantae</taxon>
        <taxon>Streptophyta</taxon>
        <taxon>Embryophyta</taxon>
        <taxon>Tracheophyta</taxon>
        <taxon>Spermatophyta</taxon>
        <taxon>Magnoliopsida</taxon>
        <taxon>Liliopsida</taxon>
        <taxon>Poales</taxon>
        <taxon>Poaceae</taxon>
        <taxon>PACMAD clade</taxon>
        <taxon>Arundinoideae</taxon>
        <taxon>Arundineae</taxon>
        <taxon>Arundo</taxon>
    </lineage>
</organism>
<evidence type="ECO:0000313" key="2">
    <source>
        <dbReference type="EMBL" id="JAE04069.1"/>
    </source>
</evidence>
<name>A0A0A9EYL7_ARUDO</name>
<protein>
    <submittedName>
        <fullName evidence="2">Uncharacterized protein</fullName>
    </submittedName>
</protein>
<reference evidence="2" key="1">
    <citation type="submission" date="2014-09" db="EMBL/GenBank/DDBJ databases">
        <authorList>
            <person name="Magalhaes I.L.F."/>
            <person name="Oliveira U."/>
            <person name="Santos F.R."/>
            <person name="Vidigal T.H.D.A."/>
            <person name="Brescovit A.D."/>
            <person name="Santos A.J."/>
        </authorList>
    </citation>
    <scope>NUCLEOTIDE SEQUENCE</scope>
    <source>
        <tissue evidence="2">Shoot tissue taken approximately 20 cm above the soil surface</tissue>
    </source>
</reference>
<sequence>MTPSHCQNLLGQRREAPPSATSCVLPVQPSRASSSWFPTRILDARGGRRPVCGGARGSIGAAAAA</sequence>
<feature type="region of interest" description="Disordered" evidence="1">
    <location>
        <begin position="1"/>
        <end position="26"/>
    </location>
</feature>
<evidence type="ECO:0000256" key="1">
    <source>
        <dbReference type="SAM" id="MobiDB-lite"/>
    </source>
</evidence>
<reference evidence="2" key="2">
    <citation type="journal article" date="2015" name="Data Brief">
        <title>Shoot transcriptome of the giant reed, Arundo donax.</title>
        <authorList>
            <person name="Barrero R.A."/>
            <person name="Guerrero F.D."/>
            <person name="Moolhuijzen P."/>
            <person name="Goolsby J.A."/>
            <person name="Tidwell J."/>
            <person name="Bellgard S.E."/>
            <person name="Bellgard M.I."/>
        </authorList>
    </citation>
    <scope>NUCLEOTIDE SEQUENCE</scope>
    <source>
        <tissue evidence="2">Shoot tissue taken approximately 20 cm above the soil surface</tissue>
    </source>
</reference>
<dbReference type="AlphaFoldDB" id="A0A0A9EYL7"/>
<accession>A0A0A9EYL7</accession>
<proteinExistence type="predicted"/>